<protein>
    <submittedName>
        <fullName evidence="6">AraC-like DNA-binding protein</fullName>
    </submittedName>
</protein>
<gene>
    <name evidence="6" type="ORF">FHR95_003143</name>
</gene>
<feature type="domain" description="HTH araC/xylS-type" evidence="5">
    <location>
        <begin position="198"/>
        <end position="296"/>
    </location>
</feature>
<reference evidence="6 7" key="1">
    <citation type="submission" date="2020-08" db="EMBL/GenBank/DDBJ databases">
        <title>Genomic Encyclopedia of Type Strains, Phase III (KMG-III): the genomes of soil and plant-associated and newly described type strains.</title>
        <authorList>
            <person name="Whitman W."/>
        </authorList>
    </citation>
    <scope>NUCLEOTIDE SEQUENCE [LARGE SCALE GENOMIC DNA]</scope>
    <source>
        <strain evidence="6 7">CECT 7341</strain>
    </source>
</reference>
<dbReference type="AlphaFoldDB" id="A0A7W5GZL0"/>
<dbReference type="Pfam" id="PF12852">
    <property type="entry name" value="Cupin_6"/>
    <property type="match status" value="1"/>
</dbReference>
<evidence type="ECO:0000259" key="5">
    <source>
        <dbReference type="PROSITE" id="PS01124"/>
    </source>
</evidence>
<proteinExistence type="predicted"/>
<dbReference type="GO" id="GO:0003700">
    <property type="term" value="F:DNA-binding transcription factor activity"/>
    <property type="evidence" value="ECO:0007669"/>
    <property type="project" value="InterPro"/>
</dbReference>
<comment type="caution">
    <text evidence="6">The sequence shown here is derived from an EMBL/GenBank/DDBJ whole genome shotgun (WGS) entry which is preliminary data.</text>
</comment>
<dbReference type="PANTHER" id="PTHR46796:SF13">
    <property type="entry name" value="HTH-TYPE TRANSCRIPTIONAL ACTIVATOR RHAS"/>
    <property type="match status" value="1"/>
</dbReference>
<dbReference type="GO" id="GO:0043565">
    <property type="term" value="F:sequence-specific DNA binding"/>
    <property type="evidence" value="ECO:0007669"/>
    <property type="project" value="InterPro"/>
</dbReference>
<dbReference type="InterPro" id="IPR050204">
    <property type="entry name" value="AraC_XylS_family_regulators"/>
</dbReference>
<organism evidence="6 7">
    <name type="scientific">Halomonas fontilapidosi</name>
    <dbReference type="NCBI Taxonomy" id="616675"/>
    <lineage>
        <taxon>Bacteria</taxon>
        <taxon>Pseudomonadati</taxon>
        <taxon>Pseudomonadota</taxon>
        <taxon>Gammaproteobacteria</taxon>
        <taxon>Oceanospirillales</taxon>
        <taxon>Halomonadaceae</taxon>
        <taxon>Halomonas</taxon>
    </lineage>
</organism>
<evidence type="ECO:0000256" key="2">
    <source>
        <dbReference type="ARBA" id="ARBA00023015"/>
    </source>
</evidence>
<name>A0A7W5GZL0_9GAMM</name>
<evidence type="ECO:0000256" key="1">
    <source>
        <dbReference type="ARBA" id="ARBA00022490"/>
    </source>
</evidence>
<dbReference type="SMART" id="SM00342">
    <property type="entry name" value="HTH_ARAC"/>
    <property type="match status" value="1"/>
</dbReference>
<dbReference type="EMBL" id="JACHXQ010000014">
    <property type="protein sequence ID" value="MBB3185553.1"/>
    <property type="molecule type" value="Genomic_DNA"/>
</dbReference>
<dbReference type="SUPFAM" id="SSF51215">
    <property type="entry name" value="Regulatory protein AraC"/>
    <property type="match status" value="1"/>
</dbReference>
<keyword evidence="2" id="KW-0805">Transcription regulation</keyword>
<dbReference type="PROSITE" id="PS01124">
    <property type="entry name" value="HTH_ARAC_FAMILY_2"/>
    <property type="match status" value="1"/>
</dbReference>
<keyword evidence="4" id="KW-0804">Transcription</keyword>
<dbReference type="Pfam" id="PF12833">
    <property type="entry name" value="HTH_18"/>
    <property type="match status" value="1"/>
</dbReference>
<dbReference type="Proteomes" id="UP000563050">
    <property type="component" value="Unassembled WGS sequence"/>
</dbReference>
<evidence type="ECO:0000256" key="3">
    <source>
        <dbReference type="ARBA" id="ARBA00023125"/>
    </source>
</evidence>
<sequence length="302" mass="33392">MLDQLLKRMTIEVRSFAVCEVRRGWPLETPPLGSVSLHYVLRGEGRLLDGSHRPLSLAPGSLVICPPHQRLTVSETAGDPFQLPHCEPASGTLEWLRSQCDDRLPGVLILCGMLDVGTPELAGSPFDRLQAPVRIASGDAAISPLFESLFVELSTQALGSQAMIDALMKQCLVLLLRELETGTTHPAWLLALQDPALGAAVSAMTEDLGRRIGIEELAALSHMSRTTFIARFKRAYGDTPLRFLAERRLRLARDLLATSSLPVKQVALRCAYRSRSQFSAAFKSRFGKDPEHYRQEQRDDTH</sequence>
<dbReference type="SUPFAM" id="SSF46689">
    <property type="entry name" value="Homeodomain-like"/>
    <property type="match status" value="2"/>
</dbReference>
<accession>A0A7W5GZL0</accession>
<keyword evidence="1" id="KW-0963">Cytoplasm</keyword>
<evidence type="ECO:0000256" key="4">
    <source>
        <dbReference type="ARBA" id="ARBA00023163"/>
    </source>
</evidence>
<keyword evidence="3 6" id="KW-0238">DNA-binding</keyword>
<dbReference type="PANTHER" id="PTHR46796">
    <property type="entry name" value="HTH-TYPE TRANSCRIPTIONAL ACTIVATOR RHAS-RELATED"/>
    <property type="match status" value="1"/>
</dbReference>
<dbReference type="InterPro" id="IPR009057">
    <property type="entry name" value="Homeodomain-like_sf"/>
</dbReference>
<evidence type="ECO:0000313" key="7">
    <source>
        <dbReference type="Proteomes" id="UP000563050"/>
    </source>
</evidence>
<dbReference type="Gene3D" id="1.10.10.60">
    <property type="entry name" value="Homeodomain-like"/>
    <property type="match status" value="1"/>
</dbReference>
<dbReference type="RefSeq" id="WP_183315084.1">
    <property type="nucleotide sequence ID" value="NZ_JACHXQ010000014.1"/>
</dbReference>
<dbReference type="InterPro" id="IPR032783">
    <property type="entry name" value="AraC_lig"/>
</dbReference>
<dbReference type="InterPro" id="IPR037923">
    <property type="entry name" value="HTH-like"/>
</dbReference>
<dbReference type="InterPro" id="IPR018060">
    <property type="entry name" value="HTH_AraC"/>
</dbReference>
<keyword evidence="7" id="KW-1185">Reference proteome</keyword>
<evidence type="ECO:0000313" key="6">
    <source>
        <dbReference type="EMBL" id="MBB3185553.1"/>
    </source>
</evidence>